<feature type="domain" description="HTH tetR-type" evidence="3">
    <location>
        <begin position="17"/>
        <end position="77"/>
    </location>
</feature>
<sequence length="206" mass="22550">MASTQTRWSQAEAADPADFRGRLLAALASSITEVGYRDTTVADIVRRAKTSRRTFYAHFASREECLIALIHDFNTRMIARIAAAVDGAAPWETQVRQAIHAWIAYSEEERALTLCWIRETAALGDSVRHLKRDTTESFAAMIQTLCDTAEWRAVSGGKTVSRQMAIILVGGLTELTATTVESGRPLTDIAEAAAQAAIVLLRTLPD</sequence>
<gene>
    <name evidence="4" type="ORF">ACFQV2_20280</name>
</gene>
<evidence type="ECO:0000256" key="1">
    <source>
        <dbReference type="ARBA" id="ARBA00023125"/>
    </source>
</evidence>
<dbReference type="EMBL" id="JBHTEY010000004">
    <property type="protein sequence ID" value="MFC7615487.1"/>
    <property type="molecule type" value="Genomic_DNA"/>
</dbReference>
<dbReference type="InterPro" id="IPR009057">
    <property type="entry name" value="Homeodomain-like_sf"/>
</dbReference>
<keyword evidence="1 2" id="KW-0238">DNA-binding</keyword>
<feature type="DNA-binding region" description="H-T-H motif" evidence="2">
    <location>
        <begin position="40"/>
        <end position="59"/>
    </location>
</feature>
<protein>
    <submittedName>
        <fullName evidence="4">TetR/AcrR family transcriptional regulator</fullName>
    </submittedName>
</protein>
<dbReference type="Proteomes" id="UP001596512">
    <property type="component" value="Unassembled WGS sequence"/>
</dbReference>
<evidence type="ECO:0000313" key="5">
    <source>
        <dbReference type="Proteomes" id="UP001596512"/>
    </source>
</evidence>
<dbReference type="PANTHER" id="PTHR30055:SF187">
    <property type="entry name" value="TRANSCRIPTIONAL REGULATORY PROTEIN"/>
    <property type="match status" value="1"/>
</dbReference>
<dbReference type="InterPro" id="IPR001647">
    <property type="entry name" value="HTH_TetR"/>
</dbReference>
<evidence type="ECO:0000313" key="4">
    <source>
        <dbReference type="EMBL" id="MFC7615487.1"/>
    </source>
</evidence>
<name>A0ABW2TNV7_9PSEU</name>
<dbReference type="Gene3D" id="1.10.357.10">
    <property type="entry name" value="Tetracycline Repressor, domain 2"/>
    <property type="match status" value="1"/>
</dbReference>
<evidence type="ECO:0000259" key="3">
    <source>
        <dbReference type="PROSITE" id="PS50977"/>
    </source>
</evidence>
<organism evidence="4 5">
    <name type="scientific">Actinokineospora soli</name>
    <dbReference type="NCBI Taxonomy" id="1048753"/>
    <lineage>
        <taxon>Bacteria</taxon>
        <taxon>Bacillati</taxon>
        <taxon>Actinomycetota</taxon>
        <taxon>Actinomycetes</taxon>
        <taxon>Pseudonocardiales</taxon>
        <taxon>Pseudonocardiaceae</taxon>
        <taxon>Actinokineospora</taxon>
    </lineage>
</organism>
<dbReference type="SUPFAM" id="SSF46689">
    <property type="entry name" value="Homeodomain-like"/>
    <property type="match status" value="1"/>
</dbReference>
<proteinExistence type="predicted"/>
<accession>A0ABW2TNV7</accession>
<dbReference type="Pfam" id="PF00440">
    <property type="entry name" value="TetR_N"/>
    <property type="match status" value="1"/>
</dbReference>
<comment type="caution">
    <text evidence="4">The sequence shown here is derived from an EMBL/GenBank/DDBJ whole genome shotgun (WGS) entry which is preliminary data.</text>
</comment>
<dbReference type="PANTHER" id="PTHR30055">
    <property type="entry name" value="HTH-TYPE TRANSCRIPTIONAL REGULATOR RUTR"/>
    <property type="match status" value="1"/>
</dbReference>
<reference evidence="5" key="1">
    <citation type="journal article" date="2019" name="Int. J. Syst. Evol. Microbiol.">
        <title>The Global Catalogue of Microorganisms (GCM) 10K type strain sequencing project: providing services to taxonomists for standard genome sequencing and annotation.</title>
        <authorList>
            <consortium name="The Broad Institute Genomics Platform"/>
            <consortium name="The Broad Institute Genome Sequencing Center for Infectious Disease"/>
            <person name="Wu L."/>
            <person name="Ma J."/>
        </authorList>
    </citation>
    <scope>NUCLEOTIDE SEQUENCE [LARGE SCALE GENOMIC DNA]</scope>
    <source>
        <strain evidence="5">JCM 17695</strain>
    </source>
</reference>
<dbReference type="PROSITE" id="PS50977">
    <property type="entry name" value="HTH_TETR_2"/>
    <property type="match status" value="1"/>
</dbReference>
<keyword evidence="5" id="KW-1185">Reference proteome</keyword>
<dbReference type="InterPro" id="IPR050109">
    <property type="entry name" value="HTH-type_TetR-like_transc_reg"/>
</dbReference>
<evidence type="ECO:0000256" key="2">
    <source>
        <dbReference type="PROSITE-ProRule" id="PRU00335"/>
    </source>
</evidence>